<dbReference type="PANTHER" id="PTHR30344">
    <property type="entry name" value="6-PHOSPHOGLUCONOLACTONASE-RELATED"/>
    <property type="match status" value="1"/>
</dbReference>
<dbReference type="GO" id="GO:0006006">
    <property type="term" value="P:glucose metabolic process"/>
    <property type="evidence" value="ECO:0007669"/>
    <property type="project" value="UniProtKB-KW"/>
</dbReference>
<dbReference type="PANTHER" id="PTHR30344:SF1">
    <property type="entry name" value="6-PHOSPHOGLUCONOLACTONASE"/>
    <property type="match status" value="1"/>
</dbReference>
<dbReference type="Pfam" id="PF10282">
    <property type="entry name" value="Lactonase"/>
    <property type="match status" value="2"/>
</dbReference>
<keyword evidence="4" id="KW-1185">Reference proteome</keyword>
<protein>
    <submittedName>
        <fullName evidence="3">Lactonase, 7-bladed beta-propeller domain protein</fullName>
    </submittedName>
</protein>
<dbReference type="Proteomes" id="UP000012371">
    <property type="component" value="Unassembled WGS sequence"/>
</dbReference>
<dbReference type="OrthoDB" id="318756at2"/>
<keyword evidence="2" id="KW-0313">Glucose metabolism</keyword>
<sequence>MLFFVKNQFNIVNILFSLSLVLINLQCAPAKLNGTCDPESESFVLSALLEFGSTDGSYLCPIFSGLNPLRLDYGTDFLVIKQGEPIVTLKPFVSEPIDRCESSPSMPFGLVLDESNCSISGTPLTGLNSTKFMITASNRTKQTTFPLVIKSLFIPKFAFVANVGSGLINSYTINATTGALNAGGFVAAGGGPESMAISSDQKYLTVANRNTNNLSHFSINPINGNLTIIGTVPSGGNTPVSVVYHPSKNLFYVSNADNFATFSVNPLTGNLTLENTIPKIHASGSAIVNPLGNFLYDTFYSGNMIESYRIDSTTGILSPNLTQVIPSDIRPKKLAFHANGKTLYVIYDTNSNITTYQVDTNTGFMSPVFPLTPSTGVVSGSIASDPLGRFLYITNRDTNTISMYGNMPLSGELIPLSPNSVATATEPLGITVDPSGKFLYNTNIADSTVGIFIINQTNGSLTSNGTVGTSTSPAVIVTAGTNP</sequence>
<dbReference type="STRING" id="1257025.LEP1GSC203_0786"/>
<dbReference type="AlphaFoldDB" id="N1VSP5"/>
<dbReference type="RefSeq" id="WP_002975250.1">
    <property type="nucleotide sequence ID" value="NZ_AOGW02000018.1"/>
</dbReference>
<dbReference type="InterPro" id="IPR050282">
    <property type="entry name" value="Cycloisomerase_2"/>
</dbReference>
<dbReference type="InterPro" id="IPR019405">
    <property type="entry name" value="Lactonase_7-beta_prop"/>
</dbReference>
<evidence type="ECO:0000313" key="4">
    <source>
        <dbReference type="Proteomes" id="UP000012371"/>
    </source>
</evidence>
<accession>N1VSP5</accession>
<dbReference type="EMBL" id="AOGW02000018">
    <property type="protein sequence ID" value="EMY60007.1"/>
    <property type="molecule type" value="Genomic_DNA"/>
</dbReference>
<gene>
    <name evidence="3" type="ORF">LEP1GSC203_0786</name>
</gene>
<comment type="caution">
    <text evidence="3">The sequence shown here is derived from an EMBL/GenBank/DDBJ whole genome shotgun (WGS) entry which is preliminary data.</text>
</comment>
<comment type="similarity">
    <text evidence="1">Belongs to the cycloisomerase 2 family.</text>
</comment>
<dbReference type="SUPFAM" id="SSF75011">
    <property type="entry name" value="3-carboxy-cis,cis-mucoante lactonizing enzyme"/>
    <property type="match status" value="1"/>
</dbReference>
<dbReference type="Gene3D" id="2.130.10.10">
    <property type="entry name" value="YVTN repeat-like/Quinoprotein amine dehydrogenase"/>
    <property type="match status" value="1"/>
</dbReference>
<evidence type="ECO:0000256" key="2">
    <source>
        <dbReference type="ARBA" id="ARBA00022526"/>
    </source>
</evidence>
<keyword evidence="2" id="KW-0119">Carbohydrate metabolism</keyword>
<evidence type="ECO:0000313" key="3">
    <source>
        <dbReference type="EMBL" id="EMY60007.1"/>
    </source>
</evidence>
<dbReference type="InterPro" id="IPR015943">
    <property type="entry name" value="WD40/YVTN_repeat-like_dom_sf"/>
</dbReference>
<organism evidence="3 4">
    <name type="scientific">Leptospira terpstrae serovar Hualin str. LT 11-33 = ATCC 700639</name>
    <dbReference type="NCBI Taxonomy" id="1257025"/>
    <lineage>
        <taxon>Bacteria</taxon>
        <taxon>Pseudomonadati</taxon>
        <taxon>Spirochaetota</taxon>
        <taxon>Spirochaetia</taxon>
        <taxon>Leptospirales</taxon>
        <taxon>Leptospiraceae</taxon>
        <taxon>Leptospira</taxon>
    </lineage>
</organism>
<evidence type="ECO:0000256" key="1">
    <source>
        <dbReference type="ARBA" id="ARBA00005564"/>
    </source>
</evidence>
<reference evidence="3" key="1">
    <citation type="submission" date="2013-03" db="EMBL/GenBank/DDBJ databases">
        <authorList>
            <person name="Harkins D.M."/>
            <person name="Durkin A.S."/>
            <person name="Brinkac L.M."/>
            <person name="Haft D.H."/>
            <person name="Selengut J.D."/>
            <person name="Sanka R."/>
            <person name="DePew J."/>
            <person name="Purushe J."/>
            <person name="Hartskeerl R.A."/>
            <person name="Ahmed A."/>
            <person name="van der Linden H."/>
            <person name="Goris M.G.A."/>
            <person name="Vinetz J.M."/>
            <person name="Sutton G.G."/>
            <person name="Nierman W.C."/>
            <person name="Fouts D.E."/>
        </authorList>
    </citation>
    <scope>NUCLEOTIDE SEQUENCE [LARGE SCALE GENOMIC DNA]</scope>
    <source>
        <strain evidence="3">LT 11-33</strain>
    </source>
</reference>
<dbReference type="GO" id="GO:0017057">
    <property type="term" value="F:6-phosphogluconolactonase activity"/>
    <property type="evidence" value="ECO:0007669"/>
    <property type="project" value="TreeGrafter"/>
</dbReference>
<name>N1VSP5_9LEPT</name>
<proteinExistence type="inferred from homology"/>